<dbReference type="EMBL" id="BORT01000001">
    <property type="protein sequence ID" value="GIO45328.1"/>
    <property type="molecule type" value="Genomic_DNA"/>
</dbReference>
<evidence type="ECO:0000256" key="1">
    <source>
        <dbReference type="SAM" id="Phobius"/>
    </source>
</evidence>
<evidence type="ECO:0000259" key="2">
    <source>
        <dbReference type="Pfam" id="PF05223"/>
    </source>
</evidence>
<dbReference type="Gene3D" id="3.10.450.100">
    <property type="entry name" value="NTF2-like, domain 1"/>
    <property type="match status" value="1"/>
</dbReference>
<dbReference type="GO" id="GO:0046677">
    <property type="term" value="P:response to antibiotic"/>
    <property type="evidence" value="ECO:0007669"/>
    <property type="project" value="InterPro"/>
</dbReference>
<evidence type="ECO:0000313" key="4">
    <source>
        <dbReference type="Proteomes" id="UP000682811"/>
    </source>
</evidence>
<evidence type="ECO:0000313" key="3">
    <source>
        <dbReference type="EMBL" id="GIO45328.1"/>
    </source>
</evidence>
<proteinExistence type="predicted"/>
<dbReference type="InterPro" id="IPR007887">
    <property type="entry name" value="MecA_N"/>
</dbReference>
<feature type="domain" description="NTF2-like N-terminal transpeptidase" evidence="2">
    <location>
        <begin position="33"/>
        <end position="150"/>
    </location>
</feature>
<keyword evidence="1" id="KW-1133">Transmembrane helix</keyword>
<protein>
    <recommendedName>
        <fullName evidence="2">NTF2-like N-terminal transpeptidase domain-containing protein</fullName>
    </recommendedName>
</protein>
<keyword evidence="4" id="KW-1185">Reference proteome</keyword>
<reference evidence="3 4" key="1">
    <citation type="submission" date="2021-03" db="EMBL/GenBank/DDBJ databases">
        <title>Antimicrobial resistance genes in bacteria isolated from Japanese honey, and their potential for conferring macrolide and lincosamide resistance in the American foulbrood pathogen Paenibacillus larvae.</title>
        <authorList>
            <person name="Okamoto M."/>
            <person name="Kumagai M."/>
            <person name="Kanamori H."/>
            <person name="Takamatsu D."/>
        </authorList>
    </citation>
    <scope>NUCLEOTIDE SEQUENCE [LARGE SCALE GENOMIC DNA]</scope>
    <source>
        <strain evidence="3 4">J34TS1</strain>
    </source>
</reference>
<dbReference type="InterPro" id="IPR032710">
    <property type="entry name" value="NTF2-like_dom_sf"/>
</dbReference>
<organism evidence="3 4">
    <name type="scientific">Paenibacillus azoreducens</name>
    <dbReference type="NCBI Taxonomy" id="116718"/>
    <lineage>
        <taxon>Bacteria</taxon>
        <taxon>Bacillati</taxon>
        <taxon>Bacillota</taxon>
        <taxon>Bacilli</taxon>
        <taxon>Bacillales</taxon>
        <taxon>Paenibacillaceae</taxon>
        <taxon>Paenibacillus</taxon>
    </lineage>
</organism>
<dbReference type="Pfam" id="PF05223">
    <property type="entry name" value="MecA_N"/>
    <property type="match status" value="1"/>
</dbReference>
<feature type="transmembrane region" description="Helical" evidence="1">
    <location>
        <begin position="7"/>
        <end position="26"/>
    </location>
</feature>
<dbReference type="SUPFAM" id="SSF54427">
    <property type="entry name" value="NTF2-like"/>
    <property type="match status" value="1"/>
</dbReference>
<dbReference type="Proteomes" id="UP000682811">
    <property type="component" value="Unassembled WGS sequence"/>
</dbReference>
<sequence length="161" mass="18572">MKRTQTIMYGLMSVLAASVLAMYVYFFDRLEEKPEAVVENYFLHLKDQDFDRLYNLMSIESLEQSGMTREQFVQKYKSAFVGMGVSHIEINAGTPIYMESTSDYSVDYTAEVHTVAGELQENDKLILIQENSGDRKVWRIRWEPNLLLPNGVNLNSKAVEK</sequence>
<gene>
    <name evidence="3" type="ORF">J34TS1_00930</name>
</gene>
<keyword evidence="1" id="KW-0472">Membrane</keyword>
<comment type="caution">
    <text evidence="3">The sequence shown here is derived from an EMBL/GenBank/DDBJ whole genome shotgun (WGS) entry which is preliminary data.</text>
</comment>
<dbReference type="RefSeq" id="WP_212976542.1">
    <property type="nucleotide sequence ID" value="NZ_AP025343.1"/>
</dbReference>
<name>A0A920CQD5_9BACL</name>
<dbReference type="AlphaFoldDB" id="A0A920CQD5"/>
<keyword evidence="1" id="KW-0812">Transmembrane</keyword>
<accession>A0A920CQD5</accession>